<dbReference type="GO" id="GO:0003676">
    <property type="term" value="F:nucleic acid binding"/>
    <property type="evidence" value="ECO:0007669"/>
    <property type="project" value="InterPro"/>
</dbReference>
<evidence type="ECO:0008006" key="3">
    <source>
        <dbReference type="Google" id="ProtNLM"/>
    </source>
</evidence>
<sequence length="221" mass="25506">MLRRRRRHNGRAEQANRTIVESMRATLESSKIKKSLWPEILKSCCIMLNQVNQKDEIESPWTKMHGKNLPRNFIKPICTPAVFINQRRIKGRKFHIKGEEGVLVGFDPLLLSYRILCKSGLIVKTKHVRFLKKTDSSILNSSNDSANETWHVGNREEAPTAKEHHDLSNHELLNGEENNLVIENNQFNISSEDPEDELEVQQNLIPQNPPHPEPVQSIRKL</sequence>
<dbReference type="InterPro" id="IPR036397">
    <property type="entry name" value="RNaseH_sf"/>
</dbReference>
<comment type="caution">
    <text evidence="1">The sequence shown here is derived from an EMBL/GenBank/DDBJ whole genome shotgun (WGS) entry which is preliminary data.</text>
</comment>
<protein>
    <recommendedName>
        <fullName evidence="3">Integrase catalytic domain-containing protein</fullName>
    </recommendedName>
</protein>
<accession>A0A0L6V4V8</accession>
<dbReference type="EMBL" id="LAVV01007667">
    <property type="protein sequence ID" value="KNZ55170.1"/>
    <property type="molecule type" value="Genomic_DNA"/>
</dbReference>
<dbReference type="Proteomes" id="UP000037035">
    <property type="component" value="Unassembled WGS sequence"/>
</dbReference>
<dbReference type="Gene3D" id="3.30.420.10">
    <property type="entry name" value="Ribonuclease H-like superfamily/Ribonuclease H"/>
    <property type="match status" value="1"/>
</dbReference>
<dbReference type="AlphaFoldDB" id="A0A0L6V4V8"/>
<gene>
    <name evidence="1" type="ORF">VP01_2749g1</name>
</gene>
<reference evidence="1 2" key="1">
    <citation type="submission" date="2015-08" db="EMBL/GenBank/DDBJ databases">
        <title>Next Generation Sequencing and Analysis of the Genome of Puccinia sorghi L Schw, the Causal Agent of Maize Common Rust.</title>
        <authorList>
            <person name="Rochi L."/>
            <person name="Burguener G."/>
            <person name="Darino M."/>
            <person name="Turjanski A."/>
            <person name="Kreff E."/>
            <person name="Dieguez M.J."/>
            <person name="Sacco F."/>
        </authorList>
    </citation>
    <scope>NUCLEOTIDE SEQUENCE [LARGE SCALE GENOMIC DNA]</scope>
    <source>
        <strain evidence="1 2">RO10H11247</strain>
    </source>
</reference>
<keyword evidence="2" id="KW-1185">Reference proteome</keyword>
<evidence type="ECO:0000313" key="1">
    <source>
        <dbReference type="EMBL" id="KNZ55170.1"/>
    </source>
</evidence>
<evidence type="ECO:0000313" key="2">
    <source>
        <dbReference type="Proteomes" id="UP000037035"/>
    </source>
</evidence>
<proteinExistence type="predicted"/>
<name>A0A0L6V4V8_9BASI</name>
<dbReference type="VEuPathDB" id="FungiDB:VP01_2749g1"/>
<organism evidence="1 2">
    <name type="scientific">Puccinia sorghi</name>
    <dbReference type="NCBI Taxonomy" id="27349"/>
    <lineage>
        <taxon>Eukaryota</taxon>
        <taxon>Fungi</taxon>
        <taxon>Dikarya</taxon>
        <taxon>Basidiomycota</taxon>
        <taxon>Pucciniomycotina</taxon>
        <taxon>Pucciniomycetes</taxon>
        <taxon>Pucciniales</taxon>
        <taxon>Pucciniaceae</taxon>
        <taxon>Puccinia</taxon>
    </lineage>
</organism>
<dbReference type="OrthoDB" id="7691805at2759"/>